<keyword evidence="2" id="KW-1185">Reference proteome</keyword>
<dbReference type="AlphaFoldDB" id="A0A7C8MGI1"/>
<evidence type="ECO:0000313" key="1">
    <source>
        <dbReference type="EMBL" id="KAF2876015.1"/>
    </source>
</evidence>
<organism evidence="1 2">
    <name type="scientific">Massariosphaeria phaeospora</name>
    <dbReference type="NCBI Taxonomy" id="100035"/>
    <lineage>
        <taxon>Eukaryota</taxon>
        <taxon>Fungi</taxon>
        <taxon>Dikarya</taxon>
        <taxon>Ascomycota</taxon>
        <taxon>Pezizomycotina</taxon>
        <taxon>Dothideomycetes</taxon>
        <taxon>Pleosporomycetidae</taxon>
        <taxon>Pleosporales</taxon>
        <taxon>Pleosporales incertae sedis</taxon>
        <taxon>Massariosphaeria</taxon>
    </lineage>
</organism>
<protein>
    <submittedName>
        <fullName evidence="1">Uncharacterized protein</fullName>
    </submittedName>
</protein>
<sequence>MLAKASDLVLLLVDNDDAVMMGSDVQQDKPSLYCFSSIMVWEISHHFCSVLGPFASIFDFQPVFRTSATSDPMKICRQGGKPSLFMIFSTRSKYTAIILGLCTCQLRCLILDSDRKNSRPRLSMNDLKLYSVRICRMPNQWIASHVIALPRTGVVLDELGDLPIGNIGIGKFCHLQLPDVCCVIGVWKDVQYDWRVRVKDVLVPGVAGGREGVIRPAFQLHIQHQTRWQNTLSQLV</sequence>
<proteinExistence type="predicted"/>
<accession>A0A7C8MGI1</accession>
<comment type="caution">
    <text evidence="1">The sequence shown here is derived from an EMBL/GenBank/DDBJ whole genome shotgun (WGS) entry which is preliminary data.</text>
</comment>
<dbReference type="EMBL" id="JAADJZ010000004">
    <property type="protein sequence ID" value="KAF2876015.1"/>
    <property type="molecule type" value="Genomic_DNA"/>
</dbReference>
<evidence type="ECO:0000313" key="2">
    <source>
        <dbReference type="Proteomes" id="UP000481861"/>
    </source>
</evidence>
<gene>
    <name evidence="1" type="ORF">BDV95DRAFT_563216</name>
</gene>
<name>A0A7C8MGI1_9PLEO</name>
<dbReference type="Proteomes" id="UP000481861">
    <property type="component" value="Unassembled WGS sequence"/>
</dbReference>
<reference evidence="1 2" key="1">
    <citation type="submission" date="2020-01" db="EMBL/GenBank/DDBJ databases">
        <authorList>
            <consortium name="DOE Joint Genome Institute"/>
            <person name="Haridas S."/>
            <person name="Albert R."/>
            <person name="Binder M."/>
            <person name="Bloem J."/>
            <person name="Labutti K."/>
            <person name="Salamov A."/>
            <person name="Andreopoulos B."/>
            <person name="Baker S.E."/>
            <person name="Barry K."/>
            <person name="Bills G."/>
            <person name="Bluhm B.H."/>
            <person name="Cannon C."/>
            <person name="Castanera R."/>
            <person name="Culley D.E."/>
            <person name="Daum C."/>
            <person name="Ezra D."/>
            <person name="Gonzalez J.B."/>
            <person name="Henrissat B."/>
            <person name="Kuo A."/>
            <person name="Liang C."/>
            <person name="Lipzen A."/>
            <person name="Lutzoni F."/>
            <person name="Magnuson J."/>
            <person name="Mondo S."/>
            <person name="Nolan M."/>
            <person name="Ohm R."/>
            <person name="Pangilinan J."/>
            <person name="Park H.-J.H."/>
            <person name="Ramirez L."/>
            <person name="Alfaro M."/>
            <person name="Sun H."/>
            <person name="Tritt A."/>
            <person name="Yoshinaga Y."/>
            <person name="Zwiers L.-H.L."/>
            <person name="Turgeon B.G."/>
            <person name="Goodwin S.B."/>
            <person name="Spatafora J.W."/>
            <person name="Crous P.W."/>
            <person name="Grigoriev I.V."/>
        </authorList>
    </citation>
    <scope>NUCLEOTIDE SEQUENCE [LARGE SCALE GENOMIC DNA]</scope>
    <source>
        <strain evidence="1 2">CBS 611.86</strain>
    </source>
</reference>